<comment type="caution">
    <text evidence="1">The sequence shown here is derived from an EMBL/GenBank/DDBJ whole genome shotgun (WGS) entry which is preliminary data.</text>
</comment>
<dbReference type="EMBL" id="BARS01038126">
    <property type="protein sequence ID" value="GAG19049.1"/>
    <property type="molecule type" value="Genomic_DNA"/>
</dbReference>
<proteinExistence type="predicted"/>
<accession>X0VL67</accession>
<sequence length="44" mass="5370">LIHKTNLELDKRCKRVIKKLDKLRYKPIIEIHPKIKKFLMQSVL</sequence>
<organism evidence="1">
    <name type="scientific">marine sediment metagenome</name>
    <dbReference type="NCBI Taxonomy" id="412755"/>
    <lineage>
        <taxon>unclassified sequences</taxon>
        <taxon>metagenomes</taxon>
        <taxon>ecological metagenomes</taxon>
    </lineage>
</organism>
<protein>
    <submittedName>
        <fullName evidence="1">Uncharacterized protein</fullName>
    </submittedName>
</protein>
<name>X0VL67_9ZZZZ</name>
<gene>
    <name evidence="1" type="ORF">S01H1_58369</name>
</gene>
<dbReference type="AlphaFoldDB" id="X0VL67"/>
<evidence type="ECO:0000313" key="1">
    <source>
        <dbReference type="EMBL" id="GAG19049.1"/>
    </source>
</evidence>
<reference evidence="1" key="1">
    <citation type="journal article" date="2014" name="Front. Microbiol.">
        <title>High frequency of phylogenetically diverse reductive dehalogenase-homologous genes in deep subseafloor sedimentary metagenomes.</title>
        <authorList>
            <person name="Kawai M."/>
            <person name="Futagami T."/>
            <person name="Toyoda A."/>
            <person name="Takaki Y."/>
            <person name="Nishi S."/>
            <person name="Hori S."/>
            <person name="Arai W."/>
            <person name="Tsubouchi T."/>
            <person name="Morono Y."/>
            <person name="Uchiyama I."/>
            <person name="Ito T."/>
            <person name="Fujiyama A."/>
            <person name="Inagaki F."/>
            <person name="Takami H."/>
        </authorList>
    </citation>
    <scope>NUCLEOTIDE SEQUENCE</scope>
    <source>
        <strain evidence="1">Expedition CK06-06</strain>
    </source>
</reference>
<feature type="non-terminal residue" evidence="1">
    <location>
        <position position="1"/>
    </location>
</feature>